<dbReference type="AlphaFoldDB" id="A0A813ASZ9"/>
<accession>A0A813ASZ9</accession>
<dbReference type="EMBL" id="CAJNJA010063387">
    <property type="protein sequence ID" value="CAE7879443.1"/>
    <property type="molecule type" value="Genomic_DNA"/>
</dbReference>
<name>A0A813ASZ9_9DINO</name>
<evidence type="ECO:0000313" key="1">
    <source>
        <dbReference type="EMBL" id="CAE7879443.1"/>
    </source>
</evidence>
<keyword evidence="2" id="KW-1185">Reference proteome</keyword>
<evidence type="ECO:0000313" key="2">
    <source>
        <dbReference type="Proteomes" id="UP000601435"/>
    </source>
</evidence>
<dbReference type="Proteomes" id="UP000601435">
    <property type="component" value="Unassembled WGS sequence"/>
</dbReference>
<organism evidence="1 2">
    <name type="scientific">Symbiodinium necroappetens</name>
    <dbReference type="NCBI Taxonomy" id="1628268"/>
    <lineage>
        <taxon>Eukaryota</taxon>
        <taxon>Sar</taxon>
        <taxon>Alveolata</taxon>
        <taxon>Dinophyceae</taxon>
        <taxon>Suessiales</taxon>
        <taxon>Symbiodiniaceae</taxon>
        <taxon>Symbiodinium</taxon>
    </lineage>
</organism>
<dbReference type="OrthoDB" id="430440at2759"/>
<reference evidence="1" key="1">
    <citation type="submission" date="2021-02" db="EMBL/GenBank/DDBJ databases">
        <authorList>
            <person name="Dougan E. K."/>
            <person name="Rhodes N."/>
            <person name="Thang M."/>
            <person name="Chan C."/>
        </authorList>
    </citation>
    <scope>NUCLEOTIDE SEQUENCE</scope>
</reference>
<sequence>MADPAQETEERLEWADSMTDAILRLPFPVTEAQPAFVSKEQYSHVIELATSLTRKQRSKQKFRLLMPSGQKLTFRVDPDEPRFIYRVVGSSVMCLAEEFTGISPRLMVERIQANLTGNHTSRSWRIRVPTAPGQPTRG</sequence>
<gene>
    <name evidence="1" type="ORF">SNEC2469_LOCUS28797</name>
</gene>
<proteinExistence type="predicted"/>
<comment type="caution">
    <text evidence="1">The sequence shown here is derived from an EMBL/GenBank/DDBJ whole genome shotgun (WGS) entry which is preliminary data.</text>
</comment>
<protein>
    <submittedName>
        <fullName evidence="1">Uncharacterized protein</fullName>
    </submittedName>
</protein>